<organism evidence="2 3">
    <name type="scientific">Oedothorax gibbosus</name>
    <dbReference type="NCBI Taxonomy" id="931172"/>
    <lineage>
        <taxon>Eukaryota</taxon>
        <taxon>Metazoa</taxon>
        <taxon>Ecdysozoa</taxon>
        <taxon>Arthropoda</taxon>
        <taxon>Chelicerata</taxon>
        <taxon>Arachnida</taxon>
        <taxon>Araneae</taxon>
        <taxon>Araneomorphae</taxon>
        <taxon>Entelegynae</taxon>
        <taxon>Araneoidea</taxon>
        <taxon>Linyphiidae</taxon>
        <taxon>Erigoninae</taxon>
        <taxon>Oedothorax</taxon>
    </lineage>
</organism>
<accession>A0AAV6U5L4</accession>
<protein>
    <recommendedName>
        <fullName evidence="4">Single domain-containing protein</fullName>
    </recommendedName>
</protein>
<evidence type="ECO:0000313" key="3">
    <source>
        <dbReference type="Proteomes" id="UP000827092"/>
    </source>
</evidence>
<gene>
    <name evidence="2" type="ORF">JTE90_024905</name>
</gene>
<name>A0AAV6U5L4_9ARAC</name>
<dbReference type="Proteomes" id="UP000827092">
    <property type="component" value="Unassembled WGS sequence"/>
</dbReference>
<comment type="caution">
    <text evidence="2">The sequence shown here is derived from an EMBL/GenBank/DDBJ whole genome shotgun (WGS) entry which is preliminary data.</text>
</comment>
<sequence length="135" mass="14909">MTGGIVLTAVFLVSIKLAVSYRFTPKKGLEIPSSSTVEGWFTGPDVCRKREIFIEPASEEDIGESIICSGDNLRYICTSRLRVGPNVRVTQKIFECCPGHVRAEQGCVPKNAQESEDTAKENTTPPIFIGKYLRL</sequence>
<dbReference type="AlphaFoldDB" id="A0AAV6U5L4"/>
<keyword evidence="3" id="KW-1185">Reference proteome</keyword>
<feature type="chain" id="PRO_5043417339" description="Single domain-containing protein" evidence="1">
    <location>
        <begin position="21"/>
        <end position="135"/>
    </location>
</feature>
<reference evidence="2 3" key="1">
    <citation type="journal article" date="2022" name="Nat. Ecol. Evol.">
        <title>A masculinizing supergene underlies an exaggerated male reproductive morph in a spider.</title>
        <authorList>
            <person name="Hendrickx F."/>
            <person name="De Corte Z."/>
            <person name="Sonet G."/>
            <person name="Van Belleghem S.M."/>
            <person name="Kostlbacher S."/>
            <person name="Vangestel C."/>
        </authorList>
    </citation>
    <scope>NUCLEOTIDE SEQUENCE [LARGE SCALE GENOMIC DNA]</scope>
    <source>
        <strain evidence="2">W744_W776</strain>
    </source>
</reference>
<keyword evidence="1" id="KW-0732">Signal</keyword>
<proteinExistence type="predicted"/>
<evidence type="ECO:0000256" key="1">
    <source>
        <dbReference type="SAM" id="SignalP"/>
    </source>
</evidence>
<evidence type="ECO:0008006" key="4">
    <source>
        <dbReference type="Google" id="ProtNLM"/>
    </source>
</evidence>
<dbReference type="EMBL" id="JAFNEN010000658">
    <property type="protein sequence ID" value="KAG8178931.1"/>
    <property type="molecule type" value="Genomic_DNA"/>
</dbReference>
<evidence type="ECO:0000313" key="2">
    <source>
        <dbReference type="EMBL" id="KAG8178931.1"/>
    </source>
</evidence>
<feature type="signal peptide" evidence="1">
    <location>
        <begin position="1"/>
        <end position="20"/>
    </location>
</feature>